<evidence type="ECO:0000313" key="1">
    <source>
        <dbReference type="EMBL" id="UOQ71121.1"/>
    </source>
</evidence>
<dbReference type="AlphaFoldDB" id="A0A8T9Q3V9"/>
<protein>
    <submittedName>
        <fullName evidence="1">Putative porin</fullName>
    </submittedName>
</protein>
<dbReference type="InterPro" id="IPR025631">
    <property type="entry name" value="Porin_10"/>
</dbReference>
<gene>
    <name evidence="1" type="ORF">MUN79_20995</name>
</gene>
<dbReference type="KEGG" id="hcu:MUN79_20995"/>
<reference evidence="1" key="1">
    <citation type="submission" date="2022-04" db="EMBL/GenBank/DDBJ databases">
        <title>Hymenobacter sp. isolated from the air.</title>
        <authorList>
            <person name="Won M."/>
            <person name="Lee C.-M."/>
            <person name="Woen H.-Y."/>
            <person name="Kwon S.-W."/>
        </authorList>
    </citation>
    <scope>NUCLEOTIDE SEQUENCE</scope>
    <source>
        <strain evidence="1">5116S-3</strain>
    </source>
</reference>
<keyword evidence="2" id="KW-1185">Reference proteome</keyword>
<proteinExistence type="predicted"/>
<dbReference type="EMBL" id="CP095046">
    <property type="protein sequence ID" value="UOQ71121.1"/>
    <property type="molecule type" value="Genomic_DNA"/>
</dbReference>
<evidence type="ECO:0000313" key="2">
    <source>
        <dbReference type="Proteomes" id="UP000831796"/>
    </source>
</evidence>
<organism evidence="1 2">
    <name type="scientific">Hymenobacter cellulosilyticus</name>
    <dbReference type="NCBI Taxonomy" id="2932248"/>
    <lineage>
        <taxon>Bacteria</taxon>
        <taxon>Pseudomonadati</taxon>
        <taxon>Bacteroidota</taxon>
        <taxon>Cytophagia</taxon>
        <taxon>Cytophagales</taxon>
        <taxon>Hymenobacteraceae</taxon>
        <taxon>Hymenobacter</taxon>
    </lineage>
</organism>
<sequence>MSDLLVPLASFRFLYRVLPALLLGLLLWPALGRAQVLDDSTKVIYGAKTTRVLYEADILREQYEGRLIDTTLTNQMRDRYWFHDTTFQQDLGNVGTASRRLLWEADNGIGARYGRNVFDKYARNSATIPYYDTRSPFTFFRFIQSAVGEQVFELSYSRSLGKNLNVGLAYERFASRKVLAASRRENFTEHSNVLFFARYQTTDERYHALFNINTARHRIPEQGGIRYGASDTLATGEPRPGSLFGYELEDVNLSWALNADDRDEVRLVQTLRLLGRA</sequence>
<dbReference type="Proteomes" id="UP000831796">
    <property type="component" value="Chromosome"/>
</dbReference>
<dbReference type="Pfam" id="PF14121">
    <property type="entry name" value="Porin_10"/>
    <property type="match status" value="1"/>
</dbReference>
<accession>A0A8T9Q3V9</accession>
<dbReference type="RefSeq" id="WP_244674532.1">
    <property type="nucleotide sequence ID" value="NZ_CP095046.1"/>
</dbReference>
<name>A0A8T9Q3V9_9BACT</name>